<dbReference type="Gene3D" id="3.20.20.80">
    <property type="entry name" value="Glycosidases"/>
    <property type="match status" value="1"/>
</dbReference>
<dbReference type="EMBL" id="MSFO01000001">
    <property type="protein sequence ID" value="PLB53925.1"/>
    <property type="molecule type" value="Genomic_DNA"/>
</dbReference>
<dbReference type="Pfam" id="PF00150">
    <property type="entry name" value="Cellulase"/>
    <property type="match status" value="1"/>
</dbReference>
<comment type="similarity">
    <text evidence="1 5">Belongs to the glycosyl hydrolase 5 (cellulase A) family.</text>
</comment>
<gene>
    <name evidence="7" type="ORF">P170DRAFT_6363</name>
</gene>
<keyword evidence="2 5" id="KW-0378">Hydrolase</keyword>
<dbReference type="RefSeq" id="XP_024709227.1">
    <property type="nucleotide sequence ID" value="XM_024855310.1"/>
</dbReference>
<dbReference type="InterPro" id="IPR050386">
    <property type="entry name" value="Glycosyl_hydrolase_5"/>
</dbReference>
<dbReference type="InterPro" id="IPR017853">
    <property type="entry name" value="GH"/>
</dbReference>
<dbReference type="GO" id="GO:0009986">
    <property type="term" value="C:cell surface"/>
    <property type="evidence" value="ECO:0007669"/>
    <property type="project" value="TreeGrafter"/>
</dbReference>
<evidence type="ECO:0000259" key="6">
    <source>
        <dbReference type="Pfam" id="PF00150"/>
    </source>
</evidence>
<evidence type="ECO:0000256" key="5">
    <source>
        <dbReference type="RuleBase" id="RU361153"/>
    </source>
</evidence>
<keyword evidence="4" id="KW-0961">Cell wall biogenesis/degradation</keyword>
<organism evidence="7 8">
    <name type="scientific">Aspergillus steynii IBT 23096</name>
    <dbReference type="NCBI Taxonomy" id="1392250"/>
    <lineage>
        <taxon>Eukaryota</taxon>
        <taxon>Fungi</taxon>
        <taxon>Dikarya</taxon>
        <taxon>Ascomycota</taxon>
        <taxon>Pezizomycotina</taxon>
        <taxon>Eurotiomycetes</taxon>
        <taxon>Eurotiomycetidae</taxon>
        <taxon>Eurotiales</taxon>
        <taxon>Aspergillaceae</taxon>
        <taxon>Aspergillus</taxon>
        <taxon>Aspergillus subgen. Circumdati</taxon>
    </lineage>
</organism>
<dbReference type="GO" id="GO:0005576">
    <property type="term" value="C:extracellular region"/>
    <property type="evidence" value="ECO:0007669"/>
    <property type="project" value="TreeGrafter"/>
</dbReference>
<dbReference type="OrthoDB" id="1887033at2759"/>
<evidence type="ECO:0000313" key="7">
    <source>
        <dbReference type="EMBL" id="PLB53925.1"/>
    </source>
</evidence>
<accession>A0A2I2GM22</accession>
<dbReference type="GO" id="GO:0071555">
    <property type="term" value="P:cell wall organization"/>
    <property type="evidence" value="ECO:0007669"/>
    <property type="project" value="UniProtKB-KW"/>
</dbReference>
<dbReference type="AlphaFoldDB" id="A0A2I2GM22"/>
<evidence type="ECO:0000313" key="8">
    <source>
        <dbReference type="Proteomes" id="UP000234275"/>
    </source>
</evidence>
<dbReference type="Proteomes" id="UP000234275">
    <property type="component" value="Unassembled WGS sequence"/>
</dbReference>
<dbReference type="SUPFAM" id="SSF51445">
    <property type="entry name" value="(Trans)glycosidases"/>
    <property type="match status" value="1"/>
</dbReference>
<comment type="caution">
    <text evidence="7">The sequence shown here is derived from an EMBL/GenBank/DDBJ whole genome shotgun (WGS) entry which is preliminary data.</text>
</comment>
<dbReference type="PANTHER" id="PTHR31297:SF13">
    <property type="entry name" value="PUTATIVE-RELATED"/>
    <property type="match status" value="1"/>
</dbReference>
<dbReference type="VEuPathDB" id="FungiDB:P170DRAFT_6363"/>
<evidence type="ECO:0000256" key="4">
    <source>
        <dbReference type="ARBA" id="ARBA00023316"/>
    </source>
</evidence>
<reference evidence="7 8" key="1">
    <citation type="submission" date="2016-12" db="EMBL/GenBank/DDBJ databases">
        <title>The genomes of Aspergillus section Nigri reveals drivers in fungal speciation.</title>
        <authorList>
            <consortium name="DOE Joint Genome Institute"/>
            <person name="Vesth T.C."/>
            <person name="Nybo J."/>
            <person name="Theobald S."/>
            <person name="Brandl J."/>
            <person name="Frisvad J.C."/>
            <person name="Nielsen K.F."/>
            <person name="Lyhne E.K."/>
            <person name="Kogle M.E."/>
            <person name="Kuo A."/>
            <person name="Riley R."/>
            <person name="Clum A."/>
            <person name="Nolan M."/>
            <person name="Lipzen A."/>
            <person name="Salamov A."/>
            <person name="Henrissat B."/>
            <person name="Wiebenga A."/>
            <person name="De Vries R.P."/>
            <person name="Grigoriev I.V."/>
            <person name="Mortensen U.H."/>
            <person name="Andersen M.R."/>
            <person name="Baker S.E."/>
        </authorList>
    </citation>
    <scope>NUCLEOTIDE SEQUENCE [LARGE SCALE GENOMIC DNA]</scope>
    <source>
        <strain evidence="7 8">IBT 23096</strain>
    </source>
</reference>
<dbReference type="PANTHER" id="PTHR31297">
    <property type="entry name" value="GLUCAN ENDO-1,6-BETA-GLUCOSIDASE B"/>
    <property type="match status" value="1"/>
</dbReference>
<proteinExistence type="inferred from homology"/>
<keyword evidence="3 5" id="KW-0326">Glycosidase</keyword>
<name>A0A2I2GM22_9EURO</name>
<dbReference type="GO" id="GO:0008422">
    <property type="term" value="F:beta-glucosidase activity"/>
    <property type="evidence" value="ECO:0007669"/>
    <property type="project" value="TreeGrafter"/>
</dbReference>
<evidence type="ECO:0000256" key="1">
    <source>
        <dbReference type="ARBA" id="ARBA00005641"/>
    </source>
</evidence>
<keyword evidence="8" id="KW-1185">Reference proteome</keyword>
<dbReference type="FunFam" id="3.20.20.80:FF:000130">
    <property type="entry name" value="Endoglucanase C"/>
    <property type="match status" value="1"/>
</dbReference>
<dbReference type="InterPro" id="IPR001547">
    <property type="entry name" value="Glyco_hydro_5"/>
</dbReference>
<dbReference type="GeneID" id="36563016"/>
<dbReference type="STRING" id="1392250.A0A2I2GM22"/>
<evidence type="ECO:0000256" key="2">
    <source>
        <dbReference type="ARBA" id="ARBA00022801"/>
    </source>
</evidence>
<sequence length="514" mass="59085">MTLFHPDISNTTSIAIVVDFIDKMSPHADSPVVPLQAPSTQAPSFLRVSGTDIVDEHGIRVVLKGAALAGFLNMENFITGYSGHEHQYRAAMTDVLGKEKAEYFSDRLIHYFFNEDDAQYYASTGLNCVRLPFNYRHFIDDQNPHVIKQSGFERLNRIVEICRKFNLYVILDLHAAPGGQNQDWHSDNGLPHASFWDFRLLQDQIIDLWVAIAKHYASDPIIAGYNPLNEPSDPEHIRLIQWYDRAHEAIRAVDPNHILFLDANTYSMDFSHFDHVLPNTVYSCHDYSNMGFPVPGQPPYTGTEQQKTKLRAQLDRKTAFMRDWNVPIWNGEFGPVYPDPAKDSDANATMTSRIALLREQLTIYAGQNISWNIWLYKDIGYQGMVYLDPDTPYMKLIAPFVEKKQRLGLDFWGCTDKEGVKDIYEPFIEGLKKMIPAHLLKKKYPPVWTFDRQVERAVRECLMSEYMVWEFAELFEGKSMDELEELAASFAFKNCVKRNALTKTLMEDANRGSI</sequence>
<protein>
    <submittedName>
        <fullName evidence="7">Glycoside hydrolase</fullName>
    </submittedName>
</protein>
<evidence type="ECO:0000256" key="3">
    <source>
        <dbReference type="ARBA" id="ARBA00023295"/>
    </source>
</evidence>
<feature type="domain" description="Glycoside hydrolase family 5" evidence="6">
    <location>
        <begin position="115"/>
        <end position="377"/>
    </location>
</feature>
<dbReference type="GO" id="GO:0009251">
    <property type="term" value="P:glucan catabolic process"/>
    <property type="evidence" value="ECO:0007669"/>
    <property type="project" value="TreeGrafter"/>
</dbReference>